<sequence length="406" mass="43391">MRVLLKHHSDRRSDEQGAIAVIVGVLSTFILVLASLTVDIGLAYTYKRQAQTAADSAVLAAATLYVKSKVTCGSLDDNVGLNAQAKKLADDMLEKNLPGATGVDWDVSCDNPDSELRVSYTATYDSPLTLGRIASDSDHVTVETPASATFDRSIRGESGMRPWPICSTQAQVLDRVVQIVAGNKTNENCPGMEVSGTWGRYACPGYKKGDMSGEDKPASTLYWIRHGCPNPASPVPDQPLDPTDRYNQLANWAECKAKDKNSASSEFCLIRDTGSSFNDKMRSSWQSVIDDGLTFELPILCTATTTIEGVSTPGQCSKDAVSGKDGYVLPISAIGVVTLCGFKFESYSSVRWPSTGPCHTDNPKNYTVSSPTPHGEANVLYLAIKGVISGGDDGTDGGGGNLRLVR</sequence>
<keyword evidence="4" id="KW-1185">Reference proteome</keyword>
<keyword evidence="1" id="KW-0812">Transmembrane</keyword>
<dbReference type="EMBL" id="JAPPUX010000004">
    <property type="protein sequence ID" value="MCY4727539.1"/>
    <property type="molecule type" value="Genomic_DNA"/>
</dbReference>
<evidence type="ECO:0000313" key="3">
    <source>
        <dbReference type="EMBL" id="MCY4727539.1"/>
    </source>
</evidence>
<dbReference type="Pfam" id="PF13400">
    <property type="entry name" value="Tad"/>
    <property type="match status" value="1"/>
</dbReference>
<feature type="transmembrane region" description="Helical" evidence="1">
    <location>
        <begin position="21"/>
        <end position="46"/>
    </location>
</feature>
<keyword evidence="1" id="KW-0472">Membrane</keyword>
<evidence type="ECO:0000259" key="2">
    <source>
        <dbReference type="Pfam" id="PF13400"/>
    </source>
</evidence>
<dbReference type="InterPro" id="IPR028087">
    <property type="entry name" value="Tad_N"/>
</dbReference>
<name>A0ABT4CHC2_9ACTN</name>
<evidence type="ECO:0000256" key="1">
    <source>
        <dbReference type="SAM" id="Phobius"/>
    </source>
</evidence>
<keyword evidence="1" id="KW-1133">Transmembrane helix</keyword>
<reference evidence="3" key="1">
    <citation type="submission" date="2022-08" db="EMBL/GenBank/DDBJ databases">
        <title>Genome sequencing of Nocardioides sp. STR2.</title>
        <authorList>
            <person name="So Y."/>
        </authorList>
    </citation>
    <scope>NUCLEOTIDE SEQUENCE</scope>
    <source>
        <strain evidence="3">STR2</strain>
    </source>
</reference>
<comment type="caution">
    <text evidence="3">The sequence shown here is derived from an EMBL/GenBank/DDBJ whole genome shotgun (WGS) entry which is preliminary data.</text>
</comment>
<protein>
    <submittedName>
        <fullName evidence="3">Pilus assembly protein TadG-related protein</fullName>
    </submittedName>
</protein>
<accession>A0ABT4CHC2</accession>
<feature type="domain" description="Putative Flp pilus-assembly TadG-like N-terminal" evidence="2">
    <location>
        <begin position="17"/>
        <end position="62"/>
    </location>
</feature>
<organism evidence="3 4">
    <name type="scientific">Nocardioides pini</name>
    <dbReference type="NCBI Taxonomy" id="2975053"/>
    <lineage>
        <taxon>Bacteria</taxon>
        <taxon>Bacillati</taxon>
        <taxon>Actinomycetota</taxon>
        <taxon>Actinomycetes</taxon>
        <taxon>Propionibacteriales</taxon>
        <taxon>Nocardioidaceae</taxon>
        <taxon>Nocardioides</taxon>
    </lineage>
</organism>
<dbReference type="Proteomes" id="UP001074726">
    <property type="component" value="Unassembled WGS sequence"/>
</dbReference>
<gene>
    <name evidence="3" type="ORF">NYO98_14725</name>
</gene>
<evidence type="ECO:0000313" key="4">
    <source>
        <dbReference type="Proteomes" id="UP001074726"/>
    </source>
</evidence>
<dbReference type="RefSeq" id="WP_268112495.1">
    <property type="nucleotide sequence ID" value="NZ_JAPPUX010000004.1"/>
</dbReference>
<proteinExistence type="predicted"/>